<gene>
    <name evidence="2" type="ORF">S12H4_15069</name>
</gene>
<sequence>MEYELPTSHKELLQEILKQLVLTNDPEASFREKVPEPDPEPQPKTIGA</sequence>
<organism evidence="2">
    <name type="scientific">marine sediment metagenome</name>
    <dbReference type="NCBI Taxonomy" id="412755"/>
    <lineage>
        <taxon>unclassified sequences</taxon>
        <taxon>metagenomes</taxon>
        <taxon>ecological metagenomes</taxon>
    </lineage>
</organism>
<dbReference type="AlphaFoldDB" id="X1RY88"/>
<name>X1RY88_9ZZZZ</name>
<feature type="region of interest" description="Disordered" evidence="1">
    <location>
        <begin position="27"/>
        <end position="48"/>
    </location>
</feature>
<protein>
    <submittedName>
        <fullName evidence="2">Uncharacterized protein</fullName>
    </submittedName>
</protein>
<reference evidence="2" key="1">
    <citation type="journal article" date="2014" name="Front. Microbiol.">
        <title>High frequency of phylogenetically diverse reductive dehalogenase-homologous genes in deep subseafloor sedimentary metagenomes.</title>
        <authorList>
            <person name="Kawai M."/>
            <person name="Futagami T."/>
            <person name="Toyoda A."/>
            <person name="Takaki Y."/>
            <person name="Nishi S."/>
            <person name="Hori S."/>
            <person name="Arai W."/>
            <person name="Tsubouchi T."/>
            <person name="Morono Y."/>
            <person name="Uchiyama I."/>
            <person name="Ito T."/>
            <person name="Fujiyama A."/>
            <person name="Inagaki F."/>
            <person name="Takami H."/>
        </authorList>
    </citation>
    <scope>NUCLEOTIDE SEQUENCE</scope>
    <source>
        <strain evidence="2">Expedition CK06-06</strain>
    </source>
</reference>
<comment type="caution">
    <text evidence="2">The sequence shown here is derived from an EMBL/GenBank/DDBJ whole genome shotgun (WGS) entry which is preliminary data.</text>
</comment>
<accession>X1RY88</accession>
<evidence type="ECO:0000256" key="1">
    <source>
        <dbReference type="SAM" id="MobiDB-lite"/>
    </source>
</evidence>
<proteinExistence type="predicted"/>
<dbReference type="EMBL" id="BARW01007213">
    <property type="protein sequence ID" value="GAI85752.1"/>
    <property type="molecule type" value="Genomic_DNA"/>
</dbReference>
<evidence type="ECO:0000313" key="2">
    <source>
        <dbReference type="EMBL" id="GAI85752.1"/>
    </source>
</evidence>